<organism evidence="7 8">
    <name type="scientific">Amphiplicatus metriothermophilus</name>
    <dbReference type="NCBI Taxonomy" id="1519374"/>
    <lineage>
        <taxon>Bacteria</taxon>
        <taxon>Pseudomonadati</taxon>
        <taxon>Pseudomonadota</taxon>
        <taxon>Alphaproteobacteria</taxon>
        <taxon>Parvularculales</taxon>
        <taxon>Parvularculaceae</taxon>
        <taxon>Amphiplicatus</taxon>
    </lineage>
</organism>
<dbReference type="PANTHER" id="PTHR10996:SF257">
    <property type="entry name" value="GLYOXYLATE REDUCTASE 1"/>
    <property type="match status" value="1"/>
</dbReference>
<accession>A0A239PPD2</accession>
<dbReference type="PROSITE" id="PS00065">
    <property type="entry name" value="D_2_HYDROXYACID_DH_1"/>
    <property type="match status" value="1"/>
</dbReference>
<evidence type="ECO:0000256" key="1">
    <source>
        <dbReference type="ARBA" id="ARBA00005854"/>
    </source>
</evidence>
<dbReference type="InterPro" id="IPR050223">
    <property type="entry name" value="D-isomer_2-hydroxyacid_DH"/>
</dbReference>
<dbReference type="PANTHER" id="PTHR10996">
    <property type="entry name" value="2-HYDROXYACID DEHYDROGENASE-RELATED"/>
    <property type="match status" value="1"/>
</dbReference>
<evidence type="ECO:0000259" key="5">
    <source>
        <dbReference type="Pfam" id="PF00389"/>
    </source>
</evidence>
<dbReference type="PROSITE" id="PS00671">
    <property type="entry name" value="D_2_HYDROXYACID_DH_3"/>
    <property type="match status" value="1"/>
</dbReference>
<dbReference type="SUPFAM" id="SSF51735">
    <property type="entry name" value="NAD(P)-binding Rossmann-fold domains"/>
    <property type="match status" value="1"/>
</dbReference>
<proteinExistence type="inferred from homology"/>
<dbReference type="OrthoDB" id="9793626at2"/>
<dbReference type="CDD" id="cd05301">
    <property type="entry name" value="GDH"/>
    <property type="match status" value="1"/>
</dbReference>
<evidence type="ECO:0000256" key="3">
    <source>
        <dbReference type="ARBA" id="ARBA00023027"/>
    </source>
</evidence>
<dbReference type="GO" id="GO:0030267">
    <property type="term" value="F:glyoxylate reductase (NADPH) activity"/>
    <property type="evidence" value="ECO:0007669"/>
    <property type="project" value="TreeGrafter"/>
</dbReference>
<dbReference type="PROSITE" id="PS00670">
    <property type="entry name" value="D_2_HYDROXYACID_DH_2"/>
    <property type="match status" value="1"/>
</dbReference>
<dbReference type="Gene3D" id="3.40.50.720">
    <property type="entry name" value="NAD(P)-binding Rossmann-like Domain"/>
    <property type="match status" value="2"/>
</dbReference>
<evidence type="ECO:0000259" key="6">
    <source>
        <dbReference type="Pfam" id="PF02826"/>
    </source>
</evidence>
<dbReference type="GO" id="GO:0005829">
    <property type="term" value="C:cytosol"/>
    <property type="evidence" value="ECO:0007669"/>
    <property type="project" value="TreeGrafter"/>
</dbReference>
<dbReference type="Pfam" id="PF02826">
    <property type="entry name" value="2-Hacid_dh_C"/>
    <property type="match status" value="1"/>
</dbReference>
<dbReference type="GO" id="GO:0051287">
    <property type="term" value="F:NAD binding"/>
    <property type="evidence" value="ECO:0007669"/>
    <property type="project" value="InterPro"/>
</dbReference>
<evidence type="ECO:0000313" key="7">
    <source>
        <dbReference type="EMBL" id="SNT71988.1"/>
    </source>
</evidence>
<comment type="similarity">
    <text evidence="1 4">Belongs to the D-isomer specific 2-hydroxyacid dehydrogenase family.</text>
</comment>
<evidence type="ECO:0000256" key="4">
    <source>
        <dbReference type="RuleBase" id="RU003719"/>
    </source>
</evidence>
<name>A0A239PPD2_9PROT</name>
<dbReference type="EMBL" id="FZQA01000002">
    <property type="protein sequence ID" value="SNT71988.1"/>
    <property type="molecule type" value="Genomic_DNA"/>
</dbReference>
<dbReference type="AlphaFoldDB" id="A0A239PPD2"/>
<keyword evidence="8" id="KW-1185">Reference proteome</keyword>
<gene>
    <name evidence="7" type="ORF">SAMN06297382_1010</name>
</gene>
<dbReference type="InterPro" id="IPR029753">
    <property type="entry name" value="D-isomer_DH_CS"/>
</dbReference>
<dbReference type="SUPFAM" id="SSF52283">
    <property type="entry name" value="Formate/glycerate dehydrogenase catalytic domain-like"/>
    <property type="match status" value="1"/>
</dbReference>
<sequence length="321" mass="34546">MTRPLIATPRRLPGALAGILRAKYDVREPDGETVICLSEFAAIAEGASVVFATAFDEMDAAFIRALPASVKLVASIGVGVDHIDLAAARRRGIMVSNTPEVTTPCLADAAMGLVIAACRRFREGLAIAETGEGRGMLTPDSWGLRVSGRTLGIVGMGNVGRAVAKRASAFDMEIIYTTPHPSVEIDREFSAHAVSLDELLRTADIVTLHCPLKEETRHLIDAEALAKMKPTAVLINISRGPVVDEEALIEALRSRRLFAAGLDVYETEPGPIRKELRSLPNVFCLPHIASATIESRRDMALRLLANIDAFFETGAPLDRAD</sequence>
<dbReference type="Pfam" id="PF00389">
    <property type="entry name" value="2-Hacid_dh"/>
    <property type="match status" value="1"/>
</dbReference>
<feature type="domain" description="D-isomer specific 2-hydroxyacid dehydrogenase catalytic" evidence="5">
    <location>
        <begin position="38"/>
        <end position="318"/>
    </location>
</feature>
<evidence type="ECO:0000313" key="8">
    <source>
        <dbReference type="Proteomes" id="UP000198346"/>
    </source>
</evidence>
<dbReference type="Proteomes" id="UP000198346">
    <property type="component" value="Unassembled WGS sequence"/>
</dbReference>
<dbReference type="InterPro" id="IPR036291">
    <property type="entry name" value="NAD(P)-bd_dom_sf"/>
</dbReference>
<dbReference type="FunFam" id="3.40.50.720:FF:000203">
    <property type="entry name" value="D-3-phosphoglycerate dehydrogenase (SerA)"/>
    <property type="match status" value="1"/>
</dbReference>
<dbReference type="GO" id="GO:0016618">
    <property type="term" value="F:hydroxypyruvate reductase [NAD(P)H] activity"/>
    <property type="evidence" value="ECO:0007669"/>
    <property type="project" value="TreeGrafter"/>
</dbReference>
<keyword evidence="2 4" id="KW-0560">Oxidoreductase</keyword>
<dbReference type="InterPro" id="IPR029752">
    <property type="entry name" value="D-isomer_DH_CS1"/>
</dbReference>
<dbReference type="InterPro" id="IPR006139">
    <property type="entry name" value="D-isomer_2_OHA_DH_cat_dom"/>
</dbReference>
<evidence type="ECO:0000256" key="2">
    <source>
        <dbReference type="ARBA" id="ARBA00023002"/>
    </source>
</evidence>
<dbReference type="InterPro" id="IPR006140">
    <property type="entry name" value="D-isomer_DH_NAD-bd"/>
</dbReference>
<feature type="domain" description="D-isomer specific 2-hydroxyacid dehydrogenase NAD-binding" evidence="6">
    <location>
        <begin position="111"/>
        <end position="289"/>
    </location>
</feature>
<dbReference type="RefSeq" id="WP_089411528.1">
    <property type="nucleotide sequence ID" value="NZ_FZQA01000002.1"/>
</dbReference>
<keyword evidence="3" id="KW-0520">NAD</keyword>
<reference evidence="7 8" key="1">
    <citation type="submission" date="2017-07" db="EMBL/GenBank/DDBJ databases">
        <authorList>
            <person name="Sun Z.S."/>
            <person name="Albrecht U."/>
            <person name="Echele G."/>
            <person name="Lee C.C."/>
        </authorList>
    </citation>
    <scope>NUCLEOTIDE SEQUENCE [LARGE SCALE GENOMIC DNA]</scope>
    <source>
        <strain evidence="7 8">CGMCC 1.12710</strain>
    </source>
</reference>
<protein>
    <submittedName>
        <fullName evidence="7">Lactate dehydrogenase</fullName>
    </submittedName>
</protein>